<organism evidence="1 2">
    <name type="scientific">Liparis tanakae</name>
    <name type="common">Tanaka's snailfish</name>
    <dbReference type="NCBI Taxonomy" id="230148"/>
    <lineage>
        <taxon>Eukaryota</taxon>
        <taxon>Metazoa</taxon>
        <taxon>Chordata</taxon>
        <taxon>Craniata</taxon>
        <taxon>Vertebrata</taxon>
        <taxon>Euteleostomi</taxon>
        <taxon>Actinopterygii</taxon>
        <taxon>Neopterygii</taxon>
        <taxon>Teleostei</taxon>
        <taxon>Neoteleostei</taxon>
        <taxon>Acanthomorphata</taxon>
        <taxon>Eupercaria</taxon>
        <taxon>Perciformes</taxon>
        <taxon>Cottioidei</taxon>
        <taxon>Cottales</taxon>
        <taxon>Liparidae</taxon>
        <taxon>Liparis</taxon>
    </lineage>
</organism>
<dbReference type="EMBL" id="SRLO01001084">
    <property type="protein sequence ID" value="TNN41741.1"/>
    <property type="molecule type" value="Genomic_DNA"/>
</dbReference>
<dbReference type="Proteomes" id="UP000314294">
    <property type="component" value="Unassembled WGS sequence"/>
</dbReference>
<gene>
    <name evidence="1" type="ORF">EYF80_048104</name>
</gene>
<keyword evidence="2" id="KW-1185">Reference proteome</keyword>
<protein>
    <submittedName>
        <fullName evidence="1">Uncharacterized protein</fullName>
    </submittedName>
</protein>
<comment type="caution">
    <text evidence="1">The sequence shown here is derived from an EMBL/GenBank/DDBJ whole genome shotgun (WGS) entry which is preliminary data.</text>
</comment>
<reference evidence="1 2" key="1">
    <citation type="submission" date="2019-03" db="EMBL/GenBank/DDBJ databases">
        <title>First draft genome of Liparis tanakae, snailfish: a comprehensive survey of snailfish specific genes.</title>
        <authorList>
            <person name="Kim W."/>
            <person name="Song I."/>
            <person name="Jeong J.-H."/>
            <person name="Kim D."/>
            <person name="Kim S."/>
            <person name="Ryu S."/>
            <person name="Song J.Y."/>
            <person name="Lee S.K."/>
        </authorList>
    </citation>
    <scope>NUCLEOTIDE SEQUENCE [LARGE SCALE GENOMIC DNA]</scope>
    <source>
        <tissue evidence="1">Muscle</tissue>
    </source>
</reference>
<proteinExistence type="predicted"/>
<dbReference type="AlphaFoldDB" id="A0A4Z2FL42"/>
<name>A0A4Z2FL42_9TELE</name>
<sequence>MTSKGFVLWEDSGSGELCSSRDVTEYNQQNSVLPKTKTPHTVRHMIPNPFDRLHEYRFAELAFTVLPNL</sequence>
<accession>A0A4Z2FL42</accession>
<evidence type="ECO:0000313" key="1">
    <source>
        <dbReference type="EMBL" id="TNN41741.1"/>
    </source>
</evidence>
<evidence type="ECO:0000313" key="2">
    <source>
        <dbReference type="Proteomes" id="UP000314294"/>
    </source>
</evidence>